<feature type="domain" description="ABC transporter" evidence="4">
    <location>
        <begin position="2"/>
        <end position="230"/>
    </location>
</feature>
<dbReference type="SMART" id="SM00382">
    <property type="entry name" value="AAA"/>
    <property type="match status" value="1"/>
</dbReference>
<keyword evidence="6" id="KW-1185">Reference proteome</keyword>
<evidence type="ECO:0000313" key="5">
    <source>
        <dbReference type="EMBL" id="RVU54054.1"/>
    </source>
</evidence>
<accession>A0A437S4Y7</accession>
<proteinExistence type="predicted"/>
<dbReference type="RefSeq" id="WP_127725168.1">
    <property type="nucleotide sequence ID" value="NZ_RLIH01000016.1"/>
</dbReference>
<comment type="caution">
    <text evidence="5">The sequence shown here is derived from an EMBL/GenBank/DDBJ whole genome shotgun (WGS) entry which is preliminary data.</text>
</comment>
<dbReference type="InterPro" id="IPR003439">
    <property type="entry name" value="ABC_transporter-like_ATP-bd"/>
</dbReference>
<evidence type="ECO:0000256" key="1">
    <source>
        <dbReference type="ARBA" id="ARBA00022448"/>
    </source>
</evidence>
<dbReference type="SUPFAM" id="SSF52540">
    <property type="entry name" value="P-loop containing nucleoside triphosphate hydrolases"/>
    <property type="match status" value="1"/>
</dbReference>
<evidence type="ECO:0000313" key="6">
    <source>
        <dbReference type="Proteomes" id="UP000288812"/>
    </source>
</evidence>
<dbReference type="AlphaFoldDB" id="A0A437S4Y7"/>
<dbReference type="InterPro" id="IPR003593">
    <property type="entry name" value="AAA+_ATPase"/>
</dbReference>
<evidence type="ECO:0000259" key="4">
    <source>
        <dbReference type="PROSITE" id="PS50893"/>
    </source>
</evidence>
<dbReference type="InterPro" id="IPR051782">
    <property type="entry name" value="ABC_Transporter_VariousFunc"/>
</dbReference>
<gene>
    <name evidence="5" type="ORF">EF514_09295</name>
</gene>
<dbReference type="OrthoDB" id="9804819at2"/>
<organism evidence="5 6">
    <name type="scientific">Anaerosphaera multitolerans</name>
    <dbReference type="NCBI Taxonomy" id="2487351"/>
    <lineage>
        <taxon>Bacteria</taxon>
        <taxon>Bacillati</taxon>
        <taxon>Bacillota</taxon>
        <taxon>Tissierellia</taxon>
        <taxon>Tissierellales</taxon>
        <taxon>Peptoniphilaceae</taxon>
        <taxon>Anaerosphaera</taxon>
    </lineage>
</organism>
<dbReference type="CDD" id="cd03230">
    <property type="entry name" value="ABC_DR_subfamily_A"/>
    <property type="match status" value="1"/>
</dbReference>
<dbReference type="Gene3D" id="3.40.50.300">
    <property type="entry name" value="P-loop containing nucleotide triphosphate hydrolases"/>
    <property type="match status" value="1"/>
</dbReference>
<dbReference type="EMBL" id="RLIH01000016">
    <property type="protein sequence ID" value="RVU54054.1"/>
    <property type="molecule type" value="Genomic_DNA"/>
</dbReference>
<keyword evidence="2" id="KW-0547">Nucleotide-binding</keyword>
<evidence type="ECO:0000256" key="2">
    <source>
        <dbReference type="ARBA" id="ARBA00022741"/>
    </source>
</evidence>
<dbReference type="PROSITE" id="PS50893">
    <property type="entry name" value="ABC_TRANSPORTER_2"/>
    <property type="match status" value="1"/>
</dbReference>
<dbReference type="InterPro" id="IPR027417">
    <property type="entry name" value="P-loop_NTPase"/>
</dbReference>
<evidence type="ECO:0000256" key="3">
    <source>
        <dbReference type="ARBA" id="ARBA00022840"/>
    </source>
</evidence>
<dbReference type="PANTHER" id="PTHR42939:SF1">
    <property type="entry name" value="ABC TRANSPORTER ATP-BINDING PROTEIN ALBC-RELATED"/>
    <property type="match status" value="1"/>
</dbReference>
<dbReference type="GO" id="GO:0005524">
    <property type="term" value="F:ATP binding"/>
    <property type="evidence" value="ECO:0007669"/>
    <property type="project" value="UniProtKB-KW"/>
</dbReference>
<dbReference type="Proteomes" id="UP000288812">
    <property type="component" value="Unassembled WGS sequence"/>
</dbReference>
<protein>
    <submittedName>
        <fullName evidence="5">ABC transporter ATP-binding protein</fullName>
    </submittedName>
</protein>
<dbReference type="PANTHER" id="PTHR42939">
    <property type="entry name" value="ABC TRANSPORTER ATP-BINDING PROTEIN ALBC-RELATED"/>
    <property type="match status" value="1"/>
</dbReference>
<keyword evidence="1" id="KW-0813">Transport</keyword>
<reference evidence="5 6" key="1">
    <citation type="submission" date="2018-11" db="EMBL/GenBank/DDBJ databases">
        <title>Genome sequencing and assembly of Anaerosphaera sp. nov., GS7-6-2.</title>
        <authorList>
            <person name="Rettenmaier R."/>
            <person name="Liebl W."/>
            <person name="Zverlov V."/>
        </authorList>
    </citation>
    <scope>NUCLEOTIDE SEQUENCE [LARGE SCALE GENOMIC DNA]</scope>
    <source>
        <strain evidence="5 6">GS7-6-2</strain>
    </source>
</reference>
<dbReference type="GO" id="GO:0016887">
    <property type="term" value="F:ATP hydrolysis activity"/>
    <property type="evidence" value="ECO:0007669"/>
    <property type="project" value="InterPro"/>
</dbReference>
<sequence length="285" mass="32939">MIEIRNLTKEYEHGREVLGDIDLKLERGRIYGLFGRNGAGKTTLLKILSNQIVNYKGEISYEGEKITENRNSLKHICYVSSDENYGYFENFELVKLLKNNALLYENFDLDGALALLKEFDIIDYDKYKNLSRGNKVLFNLIVGLSANCDFTIFDEPANGLDAINRTKFYKLFSETFDDENRTAVVATHIIDEVENYITDILILDESKIIFNEKIEDFEEKAFTITSNDGLKPNLNIIGEDSLGTTKIYYVYDEKEKIDRIGSNYRISKLDLQKFFIKIVGEKQNE</sequence>
<name>A0A437S4Y7_9FIRM</name>
<keyword evidence="3 5" id="KW-0067">ATP-binding</keyword>
<dbReference type="Pfam" id="PF00005">
    <property type="entry name" value="ABC_tran"/>
    <property type="match status" value="1"/>
</dbReference>